<name>A0ABN1GYW7_9ACTN</name>
<keyword evidence="2" id="KW-1003">Cell membrane</keyword>
<dbReference type="Proteomes" id="UP001500957">
    <property type="component" value="Unassembled WGS sequence"/>
</dbReference>
<evidence type="ECO:0000256" key="6">
    <source>
        <dbReference type="SAM" id="Phobius"/>
    </source>
</evidence>
<proteinExistence type="predicted"/>
<evidence type="ECO:0000256" key="1">
    <source>
        <dbReference type="ARBA" id="ARBA00004651"/>
    </source>
</evidence>
<keyword evidence="8" id="KW-1185">Reference proteome</keyword>
<comment type="subcellular location">
    <subcellularLocation>
        <location evidence="1">Cell membrane</location>
        <topology evidence="1">Multi-pass membrane protein</topology>
    </subcellularLocation>
</comment>
<dbReference type="RefSeq" id="WP_344605925.1">
    <property type="nucleotide sequence ID" value="NZ_BAAAHE010000023.1"/>
</dbReference>
<evidence type="ECO:0000256" key="2">
    <source>
        <dbReference type="ARBA" id="ARBA00022475"/>
    </source>
</evidence>
<gene>
    <name evidence="7" type="ORF">GCM10009547_28930</name>
</gene>
<accession>A0ABN1GYW7</accession>
<dbReference type="InterPro" id="IPR005171">
    <property type="entry name" value="Cyt_c_oxidase_su4_prok"/>
</dbReference>
<evidence type="ECO:0000313" key="7">
    <source>
        <dbReference type="EMBL" id="GAA0624015.1"/>
    </source>
</evidence>
<evidence type="ECO:0000256" key="5">
    <source>
        <dbReference type="ARBA" id="ARBA00023136"/>
    </source>
</evidence>
<feature type="transmembrane region" description="Helical" evidence="6">
    <location>
        <begin position="73"/>
        <end position="92"/>
    </location>
</feature>
<keyword evidence="3 6" id="KW-0812">Transmembrane</keyword>
<comment type="caution">
    <text evidence="7">The sequence shown here is derived from an EMBL/GenBank/DDBJ whole genome shotgun (WGS) entry which is preliminary data.</text>
</comment>
<reference evidence="7 8" key="1">
    <citation type="journal article" date="2019" name="Int. J. Syst. Evol. Microbiol.">
        <title>The Global Catalogue of Microorganisms (GCM) 10K type strain sequencing project: providing services to taxonomists for standard genome sequencing and annotation.</title>
        <authorList>
            <consortium name="The Broad Institute Genomics Platform"/>
            <consortium name="The Broad Institute Genome Sequencing Center for Infectious Disease"/>
            <person name="Wu L."/>
            <person name="Ma J."/>
        </authorList>
    </citation>
    <scope>NUCLEOTIDE SEQUENCE [LARGE SCALE GENOMIC DNA]</scope>
    <source>
        <strain evidence="7 8">JCM 10671</strain>
    </source>
</reference>
<feature type="transmembrane region" description="Helical" evidence="6">
    <location>
        <begin position="41"/>
        <end position="61"/>
    </location>
</feature>
<dbReference type="EMBL" id="BAAAHE010000023">
    <property type="protein sequence ID" value="GAA0624015.1"/>
    <property type="molecule type" value="Genomic_DNA"/>
</dbReference>
<protein>
    <recommendedName>
        <fullName evidence="9">Cytochrome c oxidase subunit IV</fullName>
    </recommendedName>
</protein>
<sequence length="93" mass="9805">MTTVTHTSATKSSTLVWAALVVFTVLSFALGGEEMITHGTLAAAVVIGIGAIKIRLVGLYFMELRSAPVVLRAAFEVYCAVLFVVLLGTYALA</sequence>
<keyword evidence="4 6" id="KW-1133">Transmembrane helix</keyword>
<evidence type="ECO:0000256" key="4">
    <source>
        <dbReference type="ARBA" id="ARBA00022989"/>
    </source>
</evidence>
<organism evidence="7 8">
    <name type="scientific">Sporichthya brevicatena</name>
    <dbReference type="NCBI Taxonomy" id="171442"/>
    <lineage>
        <taxon>Bacteria</taxon>
        <taxon>Bacillati</taxon>
        <taxon>Actinomycetota</taxon>
        <taxon>Actinomycetes</taxon>
        <taxon>Sporichthyales</taxon>
        <taxon>Sporichthyaceae</taxon>
        <taxon>Sporichthya</taxon>
    </lineage>
</organism>
<dbReference type="NCBIfam" id="TIGR02229">
    <property type="entry name" value="caa3_sub_IV"/>
    <property type="match status" value="1"/>
</dbReference>
<dbReference type="InterPro" id="IPR011743">
    <property type="entry name" value="Caa3_sub_IV"/>
</dbReference>
<evidence type="ECO:0000313" key="8">
    <source>
        <dbReference type="Proteomes" id="UP001500957"/>
    </source>
</evidence>
<keyword evidence="5 6" id="KW-0472">Membrane</keyword>
<dbReference type="Pfam" id="PF03626">
    <property type="entry name" value="COX4_pro"/>
    <property type="match status" value="1"/>
</dbReference>
<evidence type="ECO:0000256" key="3">
    <source>
        <dbReference type="ARBA" id="ARBA00022692"/>
    </source>
</evidence>
<evidence type="ECO:0008006" key="9">
    <source>
        <dbReference type="Google" id="ProtNLM"/>
    </source>
</evidence>